<gene>
    <name evidence="1" type="ORF">BDP27DRAFT_1190460</name>
</gene>
<dbReference type="EMBL" id="JADNRY010000004">
    <property type="protein sequence ID" value="KAF9077380.1"/>
    <property type="molecule type" value="Genomic_DNA"/>
</dbReference>
<protein>
    <submittedName>
        <fullName evidence="1">Uncharacterized protein</fullName>
    </submittedName>
</protein>
<dbReference type="Proteomes" id="UP000772434">
    <property type="component" value="Unassembled WGS sequence"/>
</dbReference>
<comment type="caution">
    <text evidence="1">The sequence shown here is derived from an EMBL/GenBank/DDBJ whole genome shotgun (WGS) entry which is preliminary data.</text>
</comment>
<proteinExistence type="predicted"/>
<sequence>IAAILQNVARDLETYDVEIIRLETRKLFLASQKERLKTYAAQIQSLLSPVRKIPPEILHRVFDMC</sequence>
<dbReference type="OrthoDB" id="3065285at2759"/>
<name>A0A9P5QBF6_9AGAR</name>
<keyword evidence="2" id="KW-1185">Reference proteome</keyword>
<organism evidence="1 2">
    <name type="scientific">Rhodocollybia butyracea</name>
    <dbReference type="NCBI Taxonomy" id="206335"/>
    <lineage>
        <taxon>Eukaryota</taxon>
        <taxon>Fungi</taxon>
        <taxon>Dikarya</taxon>
        <taxon>Basidiomycota</taxon>
        <taxon>Agaricomycotina</taxon>
        <taxon>Agaricomycetes</taxon>
        <taxon>Agaricomycetidae</taxon>
        <taxon>Agaricales</taxon>
        <taxon>Marasmiineae</taxon>
        <taxon>Omphalotaceae</taxon>
        <taxon>Rhodocollybia</taxon>
    </lineage>
</organism>
<reference evidence="1" key="1">
    <citation type="submission" date="2020-11" db="EMBL/GenBank/DDBJ databases">
        <authorList>
            <consortium name="DOE Joint Genome Institute"/>
            <person name="Ahrendt S."/>
            <person name="Riley R."/>
            <person name="Andreopoulos W."/>
            <person name="Labutti K."/>
            <person name="Pangilinan J."/>
            <person name="Ruiz-Duenas F.J."/>
            <person name="Barrasa J.M."/>
            <person name="Sanchez-Garcia M."/>
            <person name="Camarero S."/>
            <person name="Miyauchi S."/>
            <person name="Serrano A."/>
            <person name="Linde D."/>
            <person name="Babiker R."/>
            <person name="Drula E."/>
            <person name="Ayuso-Fernandez I."/>
            <person name="Pacheco R."/>
            <person name="Padilla G."/>
            <person name="Ferreira P."/>
            <person name="Barriuso J."/>
            <person name="Kellner H."/>
            <person name="Castanera R."/>
            <person name="Alfaro M."/>
            <person name="Ramirez L."/>
            <person name="Pisabarro A.G."/>
            <person name="Kuo A."/>
            <person name="Tritt A."/>
            <person name="Lipzen A."/>
            <person name="He G."/>
            <person name="Yan M."/>
            <person name="Ng V."/>
            <person name="Cullen D."/>
            <person name="Martin F."/>
            <person name="Rosso M.-N."/>
            <person name="Henrissat B."/>
            <person name="Hibbett D."/>
            <person name="Martinez A.T."/>
            <person name="Grigoriev I.V."/>
        </authorList>
    </citation>
    <scope>NUCLEOTIDE SEQUENCE</scope>
    <source>
        <strain evidence="1">AH 40177</strain>
    </source>
</reference>
<accession>A0A9P5QBF6</accession>
<feature type="non-terminal residue" evidence="1">
    <location>
        <position position="65"/>
    </location>
</feature>
<evidence type="ECO:0000313" key="2">
    <source>
        <dbReference type="Proteomes" id="UP000772434"/>
    </source>
</evidence>
<evidence type="ECO:0000313" key="1">
    <source>
        <dbReference type="EMBL" id="KAF9077380.1"/>
    </source>
</evidence>
<dbReference type="AlphaFoldDB" id="A0A9P5QBF6"/>
<feature type="non-terminal residue" evidence="1">
    <location>
        <position position="1"/>
    </location>
</feature>